<evidence type="ECO:0000256" key="3">
    <source>
        <dbReference type="ARBA" id="ARBA00022695"/>
    </source>
</evidence>
<feature type="compositionally biased region" description="Basic residues" evidence="10">
    <location>
        <begin position="1524"/>
        <end position="1533"/>
    </location>
</feature>
<feature type="compositionally biased region" description="Basic and acidic residues" evidence="10">
    <location>
        <begin position="1534"/>
        <end position="1548"/>
    </location>
</feature>
<evidence type="ECO:0000259" key="13">
    <source>
        <dbReference type="PROSITE" id="PS50994"/>
    </source>
</evidence>
<dbReference type="Pfam" id="PF25597">
    <property type="entry name" value="SH3_retrovirus"/>
    <property type="match status" value="1"/>
</dbReference>
<feature type="domain" description="Integrase catalytic" evidence="13">
    <location>
        <begin position="501"/>
        <end position="675"/>
    </location>
</feature>
<dbReference type="FunFam" id="3.10.10.10:FF:000007">
    <property type="entry name" value="Retrovirus-related Pol polyprotein from transposon 17.6-like Protein"/>
    <property type="match status" value="1"/>
</dbReference>
<dbReference type="Pfam" id="PF07727">
    <property type="entry name" value="RVT_2"/>
    <property type="match status" value="1"/>
</dbReference>
<evidence type="ECO:0000256" key="2">
    <source>
        <dbReference type="ARBA" id="ARBA00022679"/>
    </source>
</evidence>
<dbReference type="GO" id="GO:0004519">
    <property type="term" value="F:endonuclease activity"/>
    <property type="evidence" value="ECO:0007669"/>
    <property type="project" value="UniProtKB-KW"/>
</dbReference>
<dbReference type="InterPro" id="IPR056924">
    <property type="entry name" value="SH3_Tf2-1"/>
</dbReference>
<dbReference type="Pfam" id="PF03732">
    <property type="entry name" value="Retrotrans_gag"/>
    <property type="match status" value="1"/>
</dbReference>
<feature type="compositionally biased region" description="Low complexity" evidence="10">
    <location>
        <begin position="1491"/>
        <end position="1500"/>
    </location>
</feature>
<keyword evidence="5" id="KW-0255">Endonuclease</keyword>
<feature type="compositionally biased region" description="Acidic residues" evidence="10">
    <location>
        <begin position="819"/>
        <end position="840"/>
    </location>
</feature>
<evidence type="ECO:0000313" key="15">
    <source>
        <dbReference type="Proteomes" id="UP000694240"/>
    </source>
</evidence>
<keyword evidence="7" id="KW-0695">RNA-directed DNA polymerase</keyword>
<evidence type="ECO:0000256" key="8">
    <source>
        <dbReference type="PROSITE-ProRule" id="PRU00047"/>
    </source>
</evidence>
<feature type="region of interest" description="Disordered" evidence="10">
    <location>
        <begin position="1488"/>
        <end position="1548"/>
    </location>
</feature>
<gene>
    <name evidence="14" type="ORF">ISN45_Aa05g010010</name>
</gene>
<dbReference type="InterPro" id="IPR013103">
    <property type="entry name" value="RVT_2"/>
</dbReference>
<reference evidence="14 15" key="1">
    <citation type="submission" date="2020-12" db="EMBL/GenBank/DDBJ databases">
        <title>Concerted genomic and epigenomic changes stabilize Arabidopsis allopolyploids.</title>
        <authorList>
            <person name="Chen Z."/>
        </authorList>
    </citation>
    <scope>NUCLEOTIDE SEQUENCE [LARGE SCALE GENOMIC DNA]</scope>
    <source>
        <strain evidence="14">Allo738</strain>
        <tissue evidence="14">Leaf</tissue>
    </source>
</reference>
<sequence>MENTKIRAPVTLKGGNYLLWARTMKTILCGRGFWPHIIKSEAPRETTTNEEGLEIVLVDEDKWFQEDQMVLSVLQNSLEASILEGYSYCETPKDLWETLQNVFGNQSNLSRVFEIKKAINELTQGDMEFTQHFGKFRSLWAELEMLRPNTLDPAVINERREQDKVFGLLFTLSPAYNDLIKHLLRADKLQNLEEVCSQIQKEQGSLGLFGSKGELVSGNSSELASANRGNFNANRGKAPWCDHCKRSGHAKEKCWILHPHLKPARREPRANQATRGNLGGQEQAGTSSQALGGNGAAMMASSDLVRRSDLDALIKALKESSGNAYHALSSLKPLIVDSGASHHMISDSKLMKNIEPALGNVIIANGDKIPVKGLGDLELFSKKSKAFYMPTFTSNLLSVKKATTDLNCYAIFGPNDVHFQDIETSRVLGHGGTKDGLYVLEDTKLSTPLASHFSSVLVYANNAIWHARLGHPHSRALGLLLPSISFKNDECEACILGKHCKSVFPKSNTIYENCFDLVHSDVWTSPCLSRENQKYFVTFIDEKSKYTWLTLLPSKDRVLEAFTNFQNYVTNHYNAKIKIFRSDNGGEYTSHAFKQHLAKHGIIHQTSCPYTPQQNGVAERKNRHLMEVARSMMFHTNVPKRFWSDAVVLACYLINRIPTKILQDSSPFEVLNKNKPSINHLRVFGCVCFVLIGEQRNKLEPKSVKGMFIGYSITQKGYKCYIPETRKVLVSRDVKFVESKGYYEEKNWEDIQDLTNSPSDRASNLRIILERLGVSNSQSHTNSPNSNPEPTQQQETSQHEEEEHLQEEENIQENIQENSLEEGEIPSDHEEETTLSEEENLPTSDHNEESTSQEAPIALRRSQRQKFPPSNWKNTRVYYNSQAVAHPIQAVCTIAHFPEEHQVFLGQIDQHWIPQTYEEAIEHQVWRDAIAAERQAMEHNHTWEEGELPKGKKAVTSKWVFTIKYKSNGDIERYKARLVARGFTQTYGEDYRDTFAPVAKLHTVRVVLSLATNLEWELWQMDVKNAFLQGELEEEVYMKPPPGLEDHNAPGKVFKLKKAIYGLKQSPRAWYHKLSTTLLDRGFKKSEADNTLFTLPSKEGIVVILVYVDDIIISGNDKVGIQETKAFLKSVFDIKDLGELKYFLGIEVCRSKEGLFLSQRKYTLDLLSQVGKLGAKPAKTPLEDDYKANRKGELDNKPFEDVTQYRRLVGKLIYLTITRPDICFAVNVVSQHMQAPTLHHWNMVTRILKYLKGAPGQGIWMGCNKNTELVGYCDADYAGDTKDRRSTTGYCTFIGGNLVTWRSKKQKVVSLSSAEAEYRAMRKLTTELMWLKALLKDFGIDTPKPITMHCDNQAAIHIASNSVFHERTKHIEVDCHKVREQVQLGVILPCYTESEEQLADIFTKGASTKVFESDFSPATDSSSSRFDSILHTLGSVESDFSPATASPSFTLYSNPRQGGDVNVAQLLANIQTQLQNLGDRMNRIEQPAPAPRAHVAAVPRDNQEYDNEDPFDSEEEQRDLNHNLRPRRQYQRGRGRDEGNRREGGHDLKLKAPTFAGKVNPDAYLDWERRMEYIFGYYNYSDQRKIALAAAQLTDNALTWWDRDVSERRRHRHVPITTWEDMRFQLRKRYVPVYYHRELQKKFRKLTQGTKSVEEYYEEFESLKNRLEVEESDENLMAQFLDGLHDRIARKVERQTYHDMDELLHIAVQAEQHIKRKTASSNRSKAPWIPQPQKALEKGKPNDVDPKFKKTMPETSKGVRPEQGKPNNQRARDITCFKCQGKGHYARECPNQRVMILKANGEYESQDEEDEKEESEEDVVDYPETGEILVIRRTLSALFDPETIQRENIFHSRCSINSKVCSLIIDGGSCTNVASKYLVDKLGLPKTKHPHPYRLKWLNDETELRISEQVTIPFTIGKYSDQVVCDVVPMQAGHLLLGRPWQFDKETQHNGRTNYYSFTHNNKKHSLAPLTPQEVHEMQLAMSKGAKSKKTNLYITPSTVLRSVNSQDKVLLMVFKEGLFSGQEEKDLPPEILELLERFKEVFPEEIPPGLPPIRGIEHQIDLVPGAPLPNRPAYRVNPEEAKELEKQVQDLMSKGYIRESLSPCAVPVLLVPKKDGTWRMCVDCRAINNITVKYRHPIPRLDDMLDELNGATIFSKIDLRSGYHQVRMKEGDEWKTAFKTKQGLYEWLVMPFGLTNAPSTFMRLMNQILREYICKFVVVYFDDILIYSTCLADHLKHLEMVIKTLKAENLYANFKKCTFCTDQVVFLGFVVSSQGLKVDEEKIKAIQDWPTPTTIGHVRSFHGLASFYRRFVKDFSTIAAPLTSVIKKNVEFRWGQAQEDAFKLLKDSLTHAPVLVLPNFDKMFEIECDASGTGLGAVLTQGGKPVAYFSEKLNGAALNYPTYDKELYALVRSLETWQHYLLSKEFVIHTDHETLKHLRGQTTLKKRHARWLEFIETFPYVIKYKKGKENIVADALSRRHALISTMEAKVMGFEHIKGLYEEDPDFKEAFKETSKAAYGSFYQHDGFLFKDKRLCIPQGSMRELLISEAHGGGLMGHFGRDKTLSVLMEHFFWPHLRRDVERFCSKCITCLKAKSRSHPYGLYMPLPIPNLPWVDISMDFVLGLPKVNNKDSIFVVVDRFSKMAHFIPCNKTNDATQTADLFFKEVVRLHGVPRTIVSDRDTKFLSYFWKTLWKKLGTKLLFSTTCHPQTDGQTEVVNRTLSTLLRATVGKNLRNWLSCLPYIEFAYNHAKHSGTKLSPFEVVYGFNPLTPLDITPLPQPVYSSAEGVTKADFVKKLHQRVKENLEKKSEKNKEHADKHRKKLTFEPGDWVWLHMRKERFPKERKSKLSPRGDGPFRVLEKINDNAYKIELPGELNISPTFNVADLSPFHADETVLESELSQEGGNDEDIETIQTNSEEGSSNITTMVQAPRTRSGTKRLREQFNKSIESLITLIEQEELEGRSFTKDIIRETPIEPQINPNVSKGQDLENEQDNNYFEQGTFQETEIIKDKACVQLKNQTASFLPVLQGIKEPALFIISKIIQ</sequence>
<dbReference type="GO" id="GO:0015074">
    <property type="term" value="P:DNA integration"/>
    <property type="evidence" value="ECO:0007669"/>
    <property type="project" value="InterPro"/>
</dbReference>
<feature type="compositionally biased region" description="Basic and acidic residues" evidence="10">
    <location>
        <begin position="1735"/>
        <end position="1763"/>
    </location>
</feature>
<dbReference type="CDD" id="cd09272">
    <property type="entry name" value="RNase_HI_RT_Ty1"/>
    <property type="match status" value="1"/>
</dbReference>
<evidence type="ECO:0000256" key="6">
    <source>
        <dbReference type="ARBA" id="ARBA00022801"/>
    </source>
</evidence>
<feature type="compositionally biased region" description="Acidic residues" evidence="10">
    <location>
        <begin position="1504"/>
        <end position="1517"/>
    </location>
</feature>
<dbReference type="Pfam" id="PF17921">
    <property type="entry name" value="Integrase_H2C2"/>
    <property type="match status" value="1"/>
</dbReference>
<feature type="domain" description="CCHC-type" evidence="11">
    <location>
        <begin position="1776"/>
        <end position="1791"/>
    </location>
</feature>
<evidence type="ECO:0000256" key="10">
    <source>
        <dbReference type="SAM" id="MobiDB-lite"/>
    </source>
</evidence>
<dbReference type="Pfam" id="PF00665">
    <property type="entry name" value="rve"/>
    <property type="match status" value="1"/>
</dbReference>
<feature type="region of interest" description="Disordered" evidence="10">
    <location>
        <begin position="1715"/>
        <end position="1769"/>
    </location>
</feature>
<dbReference type="FunFam" id="3.30.420.10:FF:000032">
    <property type="entry name" value="Retrovirus-related Pol polyprotein from transposon 297-like Protein"/>
    <property type="match status" value="1"/>
</dbReference>
<organism evidence="14 15">
    <name type="scientific">Arabidopsis thaliana x Arabidopsis arenosa</name>
    <dbReference type="NCBI Taxonomy" id="1240361"/>
    <lineage>
        <taxon>Eukaryota</taxon>
        <taxon>Viridiplantae</taxon>
        <taxon>Streptophyta</taxon>
        <taxon>Embryophyta</taxon>
        <taxon>Tracheophyta</taxon>
        <taxon>Spermatophyta</taxon>
        <taxon>Magnoliopsida</taxon>
        <taxon>eudicotyledons</taxon>
        <taxon>Gunneridae</taxon>
        <taxon>Pentapetalae</taxon>
        <taxon>rosids</taxon>
        <taxon>malvids</taxon>
        <taxon>Brassicales</taxon>
        <taxon>Brassicaceae</taxon>
        <taxon>Camelineae</taxon>
        <taxon>Arabidopsis</taxon>
    </lineage>
</organism>
<feature type="coiled-coil region" evidence="9">
    <location>
        <begin position="2795"/>
        <end position="2823"/>
    </location>
</feature>
<dbReference type="GO" id="GO:0008270">
    <property type="term" value="F:zinc ion binding"/>
    <property type="evidence" value="ECO:0007669"/>
    <property type="project" value="UniProtKB-KW"/>
</dbReference>
<dbReference type="GO" id="GO:0008233">
    <property type="term" value="F:peptidase activity"/>
    <property type="evidence" value="ECO:0007669"/>
    <property type="project" value="UniProtKB-KW"/>
</dbReference>
<dbReference type="Pfam" id="PF24626">
    <property type="entry name" value="SH3_Tf2-1"/>
    <property type="match status" value="1"/>
</dbReference>
<dbReference type="InterPro" id="IPR000477">
    <property type="entry name" value="RT_dom"/>
</dbReference>
<dbReference type="Pfam" id="PF00078">
    <property type="entry name" value="RVT_1"/>
    <property type="match status" value="1"/>
</dbReference>
<dbReference type="Pfam" id="PF22936">
    <property type="entry name" value="Pol_BBD"/>
    <property type="match status" value="1"/>
</dbReference>
<comment type="caution">
    <text evidence="14">The sequence shown here is derived from an EMBL/GenBank/DDBJ whole genome shotgun (WGS) entry which is preliminary data.</text>
</comment>
<dbReference type="InterPro" id="IPR001584">
    <property type="entry name" value="Integrase_cat-core"/>
</dbReference>
<feature type="domain" description="Integrase catalytic" evidence="13">
    <location>
        <begin position="2609"/>
        <end position="2768"/>
    </location>
</feature>
<dbReference type="GO" id="GO:0003964">
    <property type="term" value="F:RNA-directed DNA polymerase activity"/>
    <property type="evidence" value="ECO:0007669"/>
    <property type="project" value="UniProtKB-KW"/>
</dbReference>
<evidence type="ECO:0000313" key="14">
    <source>
        <dbReference type="EMBL" id="KAG7559403.1"/>
    </source>
</evidence>
<feature type="domain" description="Reverse transcriptase" evidence="12">
    <location>
        <begin position="2093"/>
        <end position="2272"/>
    </location>
</feature>
<dbReference type="GO" id="GO:0003676">
    <property type="term" value="F:nucleic acid binding"/>
    <property type="evidence" value="ECO:0007669"/>
    <property type="project" value="InterPro"/>
</dbReference>
<evidence type="ECO:0000259" key="11">
    <source>
        <dbReference type="PROSITE" id="PS50158"/>
    </source>
</evidence>
<keyword evidence="4" id="KW-0540">Nuclease</keyword>
<dbReference type="FunFam" id="3.30.70.270:FF:000020">
    <property type="entry name" value="Transposon Tf2-6 polyprotein-like Protein"/>
    <property type="match status" value="1"/>
</dbReference>
<keyword evidence="8" id="KW-0863">Zinc-finger</keyword>
<dbReference type="PROSITE" id="PS50994">
    <property type="entry name" value="INTEGRASE"/>
    <property type="match status" value="2"/>
</dbReference>
<dbReference type="InterPro" id="IPR054722">
    <property type="entry name" value="PolX-like_BBD"/>
</dbReference>
<protein>
    <submittedName>
        <fullName evidence="14">Zinc finger CCHC-type superfamily</fullName>
    </submittedName>
</protein>
<dbReference type="PANTHER" id="PTHR35046">
    <property type="entry name" value="ZINC KNUCKLE (CCHC-TYPE) FAMILY PROTEIN"/>
    <property type="match status" value="1"/>
</dbReference>
<dbReference type="GO" id="GO:0006508">
    <property type="term" value="P:proteolysis"/>
    <property type="evidence" value="ECO:0007669"/>
    <property type="project" value="UniProtKB-KW"/>
</dbReference>
<evidence type="ECO:0000256" key="5">
    <source>
        <dbReference type="ARBA" id="ARBA00022759"/>
    </source>
</evidence>
<proteinExistence type="predicted"/>
<dbReference type="PROSITE" id="PS50878">
    <property type="entry name" value="RT_POL"/>
    <property type="match status" value="1"/>
</dbReference>
<dbReference type="InterPro" id="IPR001878">
    <property type="entry name" value="Znf_CCHC"/>
</dbReference>
<evidence type="ECO:0000256" key="9">
    <source>
        <dbReference type="SAM" id="Coils"/>
    </source>
</evidence>
<evidence type="ECO:0000256" key="1">
    <source>
        <dbReference type="ARBA" id="ARBA00022670"/>
    </source>
</evidence>
<dbReference type="PANTHER" id="PTHR35046:SF9">
    <property type="entry name" value="RNA-DIRECTED DNA POLYMERASE"/>
    <property type="match status" value="1"/>
</dbReference>
<dbReference type="InterPro" id="IPR041588">
    <property type="entry name" value="Integrase_H2C2"/>
</dbReference>
<dbReference type="EMBL" id="JAEFBK010000010">
    <property type="protein sequence ID" value="KAG7559403.1"/>
    <property type="molecule type" value="Genomic_DNA"/>
</dbReference>
<keyword evidence="15" id="KW-1185">Reference proteome</keyword>
<dbReference type="Pfam" id="PF13976">
    <property type="entry name" value="gag_pre-integrs"/>
    <property type="match status" value="1"/>
</dbReference>
<dbReference type="SMART" id="SM00343">
    <property type="entry name" value="ZnF_C2HC"/>
    <property type="match status" value="2"/>
</dbReference>
<feature type="compositionally biased region" description="Polar residues" evidence="10">
    <location>
        <begin position="776"/>
        <end position="786"/>
    </location>
</feature>
<feature type="region of interest" description="Disordered" evidence="10">
    <location>
        <begin position="776"/>
        <end position="872"/>
    </location>
</feature>
<dbReference type="InterPro" id="IPR005162">
    <property type="entry name" value="Retrotrans_gag_dom"/>
</dbReference>
<keyword evidence="3" id="KW-0548">Nucleotidyltransferase</keyword>
<dbReference type="FunFam" id="1.10.340.70:FF:000001">
    <property type="entry name" value="Retrovirus-related Pol polyprotein from transposon gypsy-like Protein"/>
    <property type="match status" value="1"/>
</dbReference>
<name>A0A8T1ZL16_9BRAS</name>
<dbReference type="CDD" id="cd09274">
    <property type="entry name" value="RNase_HI_RT_Ty3"/>
    <property type="match status" value="1"/>
</dbReference>
<dbReference type="Pfam" id="PF00098">
    <property type="entry name" value="zf-CCHC"/>
    <property type="match status" value="1"/>
</dbReference>
<dbReference type="Pfam" id="PF17917">
    <property type="entry name" value="RT_RNaseH"/>
    <property type="match status" value="1"/>
</dbReference>
<dbReference type="Pfam" id="PF14223">
    <property type="entry name" value="Retrotran_gag_2"/>
    <property type="match status" value="1"/>
</dbReference>
<dbReference type="PROSITE" id="PS50158">
    <property type="entry name" value="ZF_CCHC"/>
    <property type="match status" value="1"/>
</dbReference>
<keyword evidence="8" id="KW-0479">Metal-binding</keyword>
<evidence type="ECO:0000256" key="7">
    <source>
        <dbReference type="ARBA" id="ARBA00022918"/>
    </source>
</evidence>
<keyword evidence="1" id="KW-0645">Protease</keyword>
<keyword evidence="2" id="KW-0808">Transferase</keyword>
<keyword evidence="6" id="KW-0378">Hydrolase</keyword>
<dbReference type="InterPro" id="IPR025724">
    <property type="entry name" value="GAG-pre-integrase_dom"/>
</dbReference>
<dbReference type="InterPro" id="IPR041373">
    <property type="entry name" value="RT_RNaseH"/>
</dbReference>
<dbReference type="CDD" id="cd00303">
    <property type="entry name" value="retropepsin_like"/>
    <property type="match status" value="1"/>
</dbReference>
<evidence type="ECO:0000256" key="4">
    <source>
        <dbReference type="ARBA" id="ARBA00022722"/>
    </source>
</evidence>
<keyword evidence="8" id="KW-0862">Zinc</keyword>
<keyword evidence="9" id="KW-0175">Coiled coil</keyword>
<evidence type="ECO:0000259" key="12">
    <source>
        <dbReference type="PROSITE" id="PS50878"/>
    </source>
</evidence>
<dbReference type="Proteomes" id="UP000694240">
    <property type="component" value="Chromosome 10"/>
</dbReference>
<dbReference type="InterPro" id="IPR057670">
    <property type="entry name" value="SH3_retrovirus"/>
</dbReference>
<dbReference type="CDD" id="cd01647">
    <property type="entry name" value="RT_LTR"/>
    <property type="match status" value="1"/>
</dbReference>
<feature type="region of interest" description="Disordered" evidence="10">
    <location>
        <begin position="265"/>
        <end position="293"/>
    </location>
</feature>
<accession>A0A8T1ZL16</accession>